<protein>
    <submittedName>
        <fullName evidence="1">Uncharacterized protein</fullName>
    </submittedName>
</protein>
<comment type="caution">
    <text evidence="1">The sequence shown here is derived from an EMBL/GenBank/DDBJ whole genome shotgun (WGS) entry which is preliminary data.</text>
</comment>
<dbReference type="Proteomes" id="UP000765509">
    <property type="component" value="Unassembled WGS sequence"/>
</dbReference>
<gene>
    <name evidence="1" type="ORF">O181_024693</name>
</gene>
<dbReference type="AlphaFoldDB" id="A0A9Q3CL89"/>
<evidence type="ECO:0000313" key="2">
    <source>
        <dbReference type="Proteomes" id="UP000765509"/>
    </source>
</evidence>
<keyword evidence="2" id="KW-1185">Reference proteome</keyword>
<dbReference type="EMBL" id="AVOT02007944">
    <property type="protein sequence ID" value="MBW0484978.1"/>
    <property type="molecule type" value="Genomic_DNA"/>
</dbReference>
<accession>A0A9Q3CL89</accession>
<sequence>MQKPIRHMLRCQISIKYHGGNMTLSHKAGNIHKNSDRISMWESADTPYNLANLPLEVEPKIPIERITITDIETEYFKEVGE</sequence>
<reference evidence="1" key="1">
    <citation type="submission" date="2021-03" db="EMBL/GenBank/DDBJ databases">
        <title>Draft genome sequence of rust myrtle Austropuccinia psidii MF-1, a brazilian biotype.</title>
        <authorList>
            <person name="Quecine M.C."/>
            <person name="Pachon D.M.R."/>
            <person name="Bonatelli M.L."/>
            <person name="Correr F.H."/>
            <person name="Franceschini L.M."/>
            <person name="Leite T.F."/>
            <person name="Margarido G.R.A."/>
            <person name="Almeida C.A."/>
            <person name="Ferrarezi J.A."/>
            <person name="Labate C.A."/>
        </authorList>
    </citation>
    <scope>NUCLEOTIDE SEQUENCE</scope>
    <source>
        <strain evidence="1">MF-1</strain>
    </source>
</reference>
<proteinExistence type="predicted"/>
<evidence type="ECO:0000313" key="1">
    <source>
        <dbReference type="EMBL" id="MBW0484978.1"/>
    </source>
</evidence>
<name>A0A9Q3CL89_9BASI</name>
<organism evidence="1 2">
    <name type="scientific">Austropuccinia psidii MF-1</name>
    <dbReference type="NCBI Taxonomy" id="1389203"/>
    <lineage>
        <taxon>Eukaryota</taxon>
        <taxon>Fungi</taxon>
        <taxon>Dikarya</taxon>
        <taxon>Basidiomycota</taxon>
        <taxon>Pucciniomycotina</taxon>
        <taxon>Pucciniomycetes</taxon>
        <taxon>Pucciniales</taxon>
        <taxon>Sphaerophragmiaceae</taxon>
        <taxon>Austropuccinia</taxon>
    </lineage>
</organism>